<sequence length="162" mass="18524">MLTKYDAFLLHSAVVAVDGKAYAFAAPSGVGKTTHTQLWLRLFGERAQMVNGDKPIFRFMDGVLYACGTPWQGKEELGNNIMRPVQAICFLEQSTENQIYSLNAKEVSRRIFSQILIPKEETEFDRFWKLLEKLLAAVDFYLLCCNRDLEAAQLAYQSMRRS</sequence>
<evidence type="ECO:0000313" key="2">
    <source>
        <dbReference type="Proteomes" id="UP000886817"/>
    </source>
</evidence>
<dbReference type="SUPFAM" id="SSF53795">
    <property type="entry name" value="PEP carboxykinase-like"/>
    <property type="match status" value="1"/>
</dbReference>
<dbReference type="EMBL" id="DXEX01000044">
    <property type="protein sequence ID" value="HIX58415.1"/>
    <property type="molecule type" value="Genomic_DNA"/>
</dbReference>
<comment type="caution">
    <text evidence="1">The sequence shown here is derived from an EMBL/GenBank/DDBJ whole genome shotgun (WGS) entry which is preliminary data.</text>
</comment>
<accession>A0A9D1WFR5</accession>
<name>A0A9D1WFR5_9FIRM</name>
<evidence type="ECO:0008006" key="3">
    <source>
        <dbReference type="Google" id="ProtNLM"/>
    </source>
</evidence>
<evidence type="ECO:0000313" key="1">
    <source>
        <dbReference type="EMBL" id="HIX58415.1"/>
    </source>
</evidence>
<reference evidence="1" key="2">
    <citation type="submission" date="2021-04" db="EMBL/GenBank/DDBJ databases">
        <authorList>
            <person name="Gilroy R."/>
        </authorList>
    </citation>
    <scope>NUCLEOTIDE SEQUENCE</scope>
    <source>
        <strain evidence="1">ChiSjej1B19-8411</strain>
    </source>
</reference>
<dbReference type="Proteomes" id="UP000886817">
    <property type="component" value="Unassembled WGS sequence"/>
</dbReference>
<reference evidence="1" key="1">
    <citation type="journal article" date="2021" name="PeerJ">
        <title>Extensive microbial diversity within the chicken gut microbiome revealed by metagenomics and culture.</title>
        <authorList>
            <person name="Gilroy R."/>
            <person name="Ravi A."/>
            <person name="Getino M."/>
            <person name="Pursley I."/>
            <person name="Horton D.L."/>
            <person name="Alikhan N.F."/>
            <person name="Baker D."/>
            <person name="Gharbi K."/>
            <person name="Hall N."/>
            <person name="Watson M."/>
            <person name="Adriaenssens E.M."/>
            <person name="Foster-Nyarko E."/>
            <person name="Jarju S."/>
            <person name="Secka A."/>
            <person name="Antonio M."/>
            <person name="Oren A."/>
            <person name="Chaudhuri R.R."/>
            <person name="La Ragione R."/>
            <person name="Hildebrand F."/>
            <person name="Pallen M.J."/>
        </authorList>
    </citation>
    <scope>NUCLEOTIDE SEQUENCE</scope>
    <source>
        <strain evidence="1">ChiSjej1B19-8411</strain>
    </source>
</reference>
<gene>
    <name evidence="1" type="ORF">IAA45_01690</name>
</gene>
<dbReference type="Gene3D" id="3.40.50.300">
    <property type="entry name" value="P-loop containing nucleotide triphosphate hydrolases"/>
    <property type="match status" value="1"/>
</dbReference>
<dbReference type="InterPro" id="IPR027417">
    <property type="entry name" value="P-loop_NTPase"/>
</dbReference>
<dbReference type="AlphaFoldDB" id="A0A9D1WFR5"/>
<proteinExistence type="predicted"/>
<organism evidence="1 2">
    <name type="scientific">Candidatus Blautia gallistercoris</name>
    <dbReference type="NCBI Taxonomy" id="2838490"/>
    <lineage>
        <taxon>Bacteria</taxon>
        <taxon>Bacillati</taxon>
        <taxon>Bacillota</taxon>
        <taxon>Clostridia</taxon>
        <taxon>Lachnospirales</taxon>
        <taxon>Lachnospiraceae</taxon>
        <taxon>Blautia</taxon>
    </lineage>
</organism>
<protein>
    <recommendedName>
        <fullName evidence="3">SynChlorMet cassette protein ScmC</fullName>
    </recommendedName>
</protein>